<evidence type="ECO:0000256" key="8">
    <source>
        <dbReference type="ARBA" id="ARBA00022968"/>
    </source>
</evidence>
<sequence>MLLRIVYTLLLALASPLLLFGLYKQKPGKPRFGERWKEHFGFTPVVNGKKPIWIHAASVGESIAITPLIKALKKRYPAQAIVVTTTTSTGAEQIAKLGDLVEHRYMPIDFAWCVRGFLKAVQPKLMLIVEKELWLNTLATVKKQHTPIVIANARLSERSAQRYQSAAFFTKPLLNNVDSILCLHQDDAQRFIDIRATKEKVTVTGSIKYDLTIAPTVFEHAAKLRSQLGQDRPVFIAASTHKGEDEQIFTAFKAILQHNEKALLIIVPRHPERFNDVEILAKEQFQLSVHRRTNNAEFTPQNQVYLADTMGEMLLLLASSDVVFVGGSLIGDKVGGHNLLEPAAVGKPAITGPSYYNFIDITEQLLHADAIEVCQDSAELARQVIELFDNPEHQHVMGENAKKVVEQNQGAVQRTIDSITNYLH</sequence>
<feature type="active site" description="Proton acceptor" evidence="11">
    <location>
        <position position="61"/>
    </location>
</feature>
<evidence type="ECO:0000313" key="16">
    <source>
        <dbReference type="EMBL" id="PSX05776.1"/>
    </source>
</evidence>
<gene>
    <name evidence="16" type="ORF">C0W41_17025</name>
</gene>
<dbReference type="GO" id="GO:0043842">
    <property type="term" value="F:Kdo transferase activity"/>
    <property type="evidence" value="ECO:0007669"/>
    <property type="project" value="UniProtKB-EC"/>
</dbReference>
<accession>A0A855SCP3</accession>
<feature type="site" description="Transition state stabilizer" evidence="12">
    <location>
        <position position="130"/>
    </location>
</feature>
<keyword evidence="13" id="KW-0472">Membrane</keyword>
<dbReference type="FunFam" id="3.40.50.2000:FF:000032">
    <property type="entry name" value="3-deoxy-D-manno-octulosonic acid transferase"/>
    <property type="match status" value="1"/>
</dbReference>
<reference evidence="16 17" key="1">
    <citation type="submission" date="2018-01" db="EMBL/GenBank/DDBJ databases">
        <title>Whole genome sequencing of Histamine producing bacteria.</title>
        <authorList>
            <person name="Butler K."/>
        </authorList>
    </citation>
    <scope>NUCLEOTIDE SEQUENCE [LARGE SCALE GENOMIC DNA]</scope>
    <source>
        <strain evidence="16 17">A2-1</strain>
    </source>
</reference>
<comment type="pathway">
    <text evidence="2 13">Bacterial outer membrane biogenesis; LPS core biosynthesis.</text>
</comment>
<dbReference type="Gene3D" id="3.40.50.2000">
    <property type="entry name" value="Glycogen Phosphorylase B"/>
    <property type="match status" value="1"/>
</dbReference>
<feature type="domain" description="3-deoxy-D-manno-octulosonic-acid transferase N-terminal" evidence="15">
    <location>
        <begin position="34"/>
        <end position="210"/>
    </location>
</feature>
<dbReference type="NCBIfam" id="NF004388">
    <property type="entry name" value="PRK05749.1-4"/>
    <property type="match status" value="1"/>
</dbReference>
<evidence type="ECO:0000256" key="1">
    <source>
        <dbReference type="ARBA" id="ARBA00004388"/>
    </source>
</evidence>
<protein>
    <recommendedName>
        <fullName evidence="5 13">3-deoxy-D-manno-octulosonic acid transferase</fullName>
        <shortName evidence="13">Kdo transferase</shortName>
        <ecNumber evidence="4 13">2.4.99.12</ecNumber>
    </recommendedName>
    <alternativeName>
        <fullName evidence="9 13">Lipid IV(A) 3-deoxy-D-manno-octulosonic acid transferase</fullName>
    </alternativeName>
</protein>
<dbReference type="EMBL" id="PYOY01000010">
    <property type="protein sequence ID" value="PSX05776.1"/>
    <property type="molecule type" value="Genomic_DNA"/>
</dbReference>
<dbReference type="AlphaFoldDB" id="A0A855SCP3"/>
<dbReference type="InterPro" id="IPR007507">
    <property type="entry name" value="Glycos_transf_N"/>
</dbReference>
<dbReference type="EC" id="2.4.99.12" evidence="4 13"/>
<dbReference type="Pfam" id="PF04413">
    <property type="entry name" value="Glycos_transf_N"/>
    <property type="match status" value="1"/>
</dbReference>
<dbReference type="InterPro" id="IPR039901">
    <property type="entry name" value="Kdotransferase"/>
</dbReference>
<evidence type="ECO:0000259" key="15">
    <source>
        <dbReference type="Pfam" id="PF04413"/>
    </source>
</evidence>
<evidence type="ECO:0000313" key="17">
    <source>
        <dbReference type="Proteomes" id="UP000241440"/>
    </source>
</evidence>
<dbReference type="PANTHER" id="PTHR42755:SF1">
    <property type="entry name" value="3-DEOXY-D-MANNO-OCTULOSONIC ACID TRANSFERASE, MITOCHONDRIAL-RELATED"/>
    <property type="match status" value="1"/>
</dbReference>
<keyword evidence="6" id="KW-0997">Cell inner membrane</keyword>
<evidence type="ECO:0000256" key="2">
    <source>
        <dbReference type="ARBA" id="ARBA00004713"/>
    </source>
</evidence>
<dbReference type="Gene3D" id="3.40.50.11720">
    <property type="entry name" value="3-Deoxy-D-manno-octulosonic-acid transferase, N-terminal domain"/>
    <property type="match status" value="1"/>
</dbReference>
<evidence type="ECO:0000256" key="12">
    <source>
        <dbReference type="PIRSR" id="PIRSR639901-2"/>
    </source>
</evidence>
<evidence type="ECO:0000256" key="3">
    <source>
        <dbReference type="ARBA" id="ARBA00006380"/>
    </source>
</evidence>
<keyword evidence="7 13" id="KW-0808">Transferase</keyword>
<evidence type="ECO:0000256" key="6">
    <source>
        <dbReference type="ARBA" id="ARBA00022519"/>
    </source>
</evidence>
<dbReference type="GO" id="GO:0005886">
    <property type="term" value="C:plasma membrane"/>
    <property type="evidence" value="ECO:0007669"/>
    <property type="project" value="UniProtKB-SubCell"/>
</dbReference>
<keyword evidence="13" id="KW-1003">Cell membrane</keyword>
<dbReference type="FunFam" id="3.40.50.11720:FF:000001">
    <property type="entry name" value="3-deoxy-D-manno-octulosonic acid transferase"/>
    <property type="match status" value="1"/>
</dbReference>
<comment type="catalytic activity">
    <reaction evidence="10 13">
        <text>lipid IVA (E. coli) + CMP-3-deoxy-beta-D-manno-octulosonate = alpha-Kdo-(2-&gt;6)-lipid IVA (E. coli) + CMP + H(+)</text>
        <dbReference type="Rhea" id="RHEA:28066"/>
        <dbReference type="ChEBI" id="CHEBI:15378"/>
        <dbReference type="ChEBI" id="CHEBI:58603"/>
        <dbReference type="ChEBI" id="CHEBI:60364"/>
        <dbReference type="ChEBI" id="CHEBI:60377"/>
        <dbReference type="ChEBI" id="CHEBI:85987"/>
        <dbReference type="EC" id="2.4.99.12"/>
    </reaction>
</comment>
<comment type="subcellular location">
    <subcellularLocation>
        <location evidence="1">Cell inner membrane</location>
        <topology evidence="1">Single-pass membrane protein</topology>
        <orientation evidence="1">Cytoplasmic side</orientation>
    </subcellularLocation>
    <subcellularLocation>
        <location evidence="13">Cell membrane</location>
    </subcellularLocation>
</comment>
<evidence type="ECO:0000256" key="5">
    <source>
        <dbReference type="ARBA" id="ARBA00019077"/>
    </source>
</evidence>
<evidence type="ECO:0000256" key="4">
    <source>
        <dbReference type="ARBA" id="ARBA00012621"/>
    </source>
</evidence>
<feature type="site" description="Transition state stabilizer" evidence="12">
    <location>
        <position position="208"/>
    </location>
</feature>
<feature type="domain" description="Glycosyl transferase family 1" evidence="14">
    <location>
        <begin position="238"/>
        <end position="403"/>
    </location>
</feature>
<evidence type="ECO:0000259" key="14">
    <source>
        <dbReference type="Pfam" id="PF00534"/>
    </source>
</evidence>
<feature type="transmembrane region" description="Helical" evidence="13">
    <location>
        <begin position="6"/>
        <end position="23"/>
    </location>
</feature>
<dbReference type="GO" id="GO:0009244">
    <property type="term" value="P:lipopolysaccharide core region biosynthetic process"/>
    <property type="evidence" value="ECO:0007669"/>
    <property type="project" value="UniProtKB-UniRule"/>
</dbReference>
<dbReference type="UniPathway" id="UPA00958"/>
<organism evidence="16 17">
    <name type="scientific">Photobacterium angustum</name>
    <dbReference type="NCBI Taxonomy" id="661"/>
    <lineage>
        <taxon>Bacteria</taxon>
        <taxon>Pseudomonadati</taxon>
        <taxon>Pseudomonadota</taxon>
        <taxon>Gammaproteobacteria</taxon>
        <taxon>Vibrionales</taxon>
        <taxon>Vibrionaceae</taxon>
        <taxon>Photobacterium</taxon>
    </lineage>
</organism>
<keyword evidence="8" id="KW-0735">Signal-anchor</keyword>
<dbReference type="RefSeq" id="WP_045083830.1">
    <property type="nucleotide sequence ID" value="NZ_JZSV01000008.1"/>
</dbReference>
<dbReference type="Proteomes" id="UP000241440">
    <property type="component" value="Unassembled WGS sequence"/>
</dbReference>
<dbReference type="PANTHER" id="PTHR42755">
    <property type="entry name" value="3-DEOXY-MANNO-OCTULOSONATE CYTIDYLYLTRANSFERASE"/>
    <property type="match status" value="1"/>
</dbReference>
<dbReference type="InterPro" id="IPR038107">
    <property type="entry name" value="Glycos_transf_N_sf"/>
</dbReference>
<comment type="caution">
    <text evidence="16">The sequence shown here is derived from an EMBL/GenBank/DDBJ whole genome shotgun (WGS) entry which is preliminary data.</text>
</comment>
<dbReference type="Pfam" id="PF00534">
    <property type="entry name" value="Glycos_transf_1"/>
    <property type="match status" value="1"/>
</dbReference>
<proteinExistence type="inferred from homology"/>
<dbReference type="GeneID" id="61231122"/>
<dbReference type="InterPro" id="IPR001296">
    <property type="entry name" value="Glyco_trans_1"/>
</dbReference>
<comment type="similarity">
    <text evidence="3">Belongs to the glycosyltransferase group 1 family. Glycosyltransferase 30 subfamily.</text>
</comment>
<keyword evidence="13" id="KW-1133">Transmembrane helix</keyword>
<evidence type="ECO:0000256" key="11">
    <source>
        <dbReference type="PIRSR" id="PIRSR639901-1"/>
    </source>
</evidence>
<evidence type="ECO:0000256" key="10">
    <source>
        <dbReference type="ARBA" id="ARBA00049183"/>
    </source>
</evidence>
<evidence type="ECO:0000256" key="7">
    <source>
        <dbReference type="ARBA" id="ARBA00022679"/>
    </source>
</evidence>
<evidence type="ECO:0000256" key="13">
    <source>
        <dbReference type="RuleBase" id="RU365103"/>
    </source>
</evidence>
<name>A0A855SCP3_PHOAN</name>
<keyword evidence="13" id="KW-0812">Transmembrane</keyword>
<keyword evidence="13" id="KW-0448">Lipopolysaccharide biosynthesis</keyword>
<dbReference type="SUPFAM" id="SSF53756">
    <property type="entry name" value="UDP-Glycosyltransferase/glycogen phosphorylase"/>
    <property type="match status" value="1"/>
</dbReference>
<dbReference type="GO" id="GO:0009245">
    <property type="term" value="P:lipid A biosynthetic process"/>
    <property type="evidence" value="ECO:0007669"/>
    <property type="project" value="TreeGrafter"/>
</dbReference>
<comment type="function">
    <text evidence="13">Involved in lipopolysaccharide (LPS) biosynthesis. Catalyzes the transfer of 3-deoxy-D-manno-octulosonate (Kdo) residue(s) from CMP-Kdo to lipid IV(A), the tetraacyldisaccharide-1,4'-bisphosphate precursor of lipid A.</text>
</comment>
<evidence type="ECO:0000256" key="9">
    <source>
        <dbReference type="ARBA" id="ARBA00031445"/>
    </source>
</evidence>